<evidence type="ECO:0000256" key="2">
    <source>
        <dbReference type="ARBA" id="ARBA00022490"/>
    </source>
</evidence>
<gene>
    <name evidence="8 10" type="primary">tilS</name>
    <name evidence="10" type="ORF">GCM10023151_19430</name>
</gene>
<dbReference type="Proteomes" id="UP001501011">
    <property type="component" value="Unassembled WGS sequence"/>
</dbReference>
<dbReference type="NCBIfam" id="TIGR02433">
    <property type="entry name" value="lysidine_TilS_C"/>
    <property type="match status" value="1"/>
</dbReference>
<sequence>MNHNEPVTAAVSRFLALDSSKNTSSYLVALSGGADSVALLHAFSQQVDASRLKAVYIDHQLQSISSEWAAFNRQLCQALGVDFEVISVEVASASSLEAEARKARYQALSSLIQNNQCLLTGHHQDDQAETLLLQLFRGAGSKGLSAMPAFTPFSHGAHARPLLGVTKQDIQNYCQRQSLDYVDDPSNQNTQHRRNFLRHKLLPLAEAEWPEIKATLARASQLQAATQEIIDEVAQKDLELCLSDKDELSVTGIKSLSEARQNNVLRHWLQLLGQEMPSQKVLQQLKQQMLEAESGAHPSIEFSGGSVKRFQGDLLWVSDLKPFELSPVSWDGQTDLVVADTLKLPSDWLKTHHPELVGEKLRVQTRQGGERLRKLNASHTTSLKNYFQESGLAPWQRQQALLILHNDEVKAVYTEHLSHH</sequence>
<dbReference type="Gene3D" id="1.20.59.20">
    <property type="match status" value="1"/>
</dbReference>
<feature type="domain" description="Lysidine-tRNA(Ile) synthetase C-terminal" evidence="9">
    <location>
        <begin position="361"/>
        <end position="419"/>
    </location>
</feature>
<organism evidence="10 11">
    <name type="scientific">Kangiella marina</name>
    <dbReference type="NCBI Taxonomy" id="1079178"/>
    <lineage>
        <taxon>Bacteria</taxon>
        <taxon>Pseudomonadati</taxon>
        <taxon>Pseudomonadota</taxon>
        <taxon>Gammaproteobacteria</taxon>
        <taxon>Kangiellales</taxon>
        <taxon>Kangiellaceae</taxon>
        <taxon>Kangiella</taxon>
    </lineage>
</organism>
<dbReference type="Gene3D" id="3.40.50.620">
    <property type="entry name" value="HUPs"/>
    <property type="match status" value="1"/>
</dbReference>
<dbReference type="Pfam" id="PF11734">
    <property type="entry name" value="TilS_C"/>
    <property type="match status" value="1"/>
</dbReference>
<dbReference type="InterPro" id="IPR014729">
    <property type="entry name" value="Rossmann-like_a/b/a_fold"/>
</dbReference>
<evidence type="ECO:0000256" key="8">
    <source>
        <dbReference type="HAMAP-Rule" id="MF_01161"/>
    </source>
</evidence>
<keyword evidence="5 8" id="KW-0547">Nucleotide-binding</keyword>
<keyword evidence="4 8" id="KW-0819">tRNA processing</keyword>
<keyword evidence="2 8" id="KW-0963">Cytoplasm</keyword>
<evidence type="ECO:0000256" key="6">
    <source>
        <dbReference type="ARBA" id="ARBA00022840"/>
    </source>
</evidence>
<keyword evidence="6 8" id="KW-0067">ATP-binding</keyword>
<evidence type="ECO:0000256" key="1">
    <source>
        <dbReference type="ARBA" id="ARBA00004496"/>
    </source>
</evidence>
<keyword evidence="3 8" id="KW-0436">Ligase</keyword>
<keyword evidence="11" id="KW-1185">Reference proteome</keyword>
<comment type="similarity">
    <text evidence="8">Belongs to the tRNA(Ile)-lysidine synthase family.</text>
</comment>
<dbReference type="RefSeq" id="WP_345293027.1">
    <property type="nucleotide sequence ID" value="NZ_BAABFV010000002.1"/>
</dbReference>
<dbReference type="SUPFAM" id="SSF82829">
    <property type="entry name" value="MesJ substrate recognition domain-like"/>
    <property type="match status" value="1"/>
</dbReference>
<evidence type="ECO:0000256" key="5">
    <source>
        <dbReference type="ARBA" id="ARBA00022741"/>
    </source>
</evidence>
<proteinExistence type="inferred from homology"/>
<name>A0ABP8IN15_9GAMM</name>
<dbReference type="InterPro" id="IPR015262">
    <property type="entry name" value="tRNA_Ile_lys_synt_subst-bd"/>
</dbReference>
<dbReference type="EMBL" id="BAABFV010000002">
    <property type="protein sequence ID" value="GAA4363857.1"/>
    <property type="molecule type" value="Genomic_DNA"/>
</dbReference>
<protein>
    <recommendedName>
        <fullName evidence="8">tRNA(Ile)-lysidine synthase</fullName>
        <ecNumber evidence="8">6.3.4.19</ecNumber>
    </recommendedName>
    <alternativeName>
        <fullName evidence="8">tRNA(Ile)-2-lysyl-cytidine synthase</fullName>
    </alternativeName>
    <alternativeName>
        <fullName evidence="8">tRNA(Ile)-lysidine synthetase</fullName>
    </alternativeName>
</protein>
<evidence type="ECO:0000313" key="11">
    <source>
        <dbReference type="Proteomes" id="UP001501011"/>
    </source>
</evidence>
<comment type="catalytic activity">
    <reaction evidence="7 8">
        <text>cytidine(34) in tRNA(Ile2) + L-lysine + ATP = lysidine(34) in tRNA(Ile2) + AMP + diphosphate + H(+)</text>
        <dbReference type="Rhea" id="RHEA:43744"/>
        <dbReference type="Rhea" id="RHEA-COMP:10625"/>
        <dbReference type="Rhea" id="RHEA-COMP:10670"/>
        <dbReference type="ChEBI" id="CHEBI:15378"/>
        <dbReference type="ChEBI" id="CHEBI:30616"/>
        <dbReference type="ChEBI" id="CHEBI:32551"/>
        <dbReference type="ChEBI" id="CHEBI:33019"/>
        <dbReference type="ChEBI" id="CHEBI:82748"/>
        <dbReference type="ChEBI" id="CHEBI:83665"/>
        <dbReference type="ChEBI" id="CHEBI:456215"/>
        <dbReference type="EC" id="6.3.4.19"/>
    </reaction>
</comment>
<feature type="binding site" evidence="8">
    <location>
        <begin position="31"/>
        <end position="36"/>
    </location>
    <ligand>
        <name>ATP</name>
        <dbReference type="ChEBI" id="CHEBI:30616"/>
    </ligand>
</feature>
<comment type="function">
    <text evidence="8">Ligates lysine onto the cytidine present at position 34 of the AUA codon-specific tRNA(Ile) that contains the anticodon CAU, in an ATP-dependent manner. Cytidine is converted to lysidine, thus changing the amino acid specificity of the tRNA from methionine to isoleucine.</text>
</comment>
<dbReference type="Pfam" id="PF01171">
    <property type="entry name" value="ATP_bind_3"/>
    <property type="match status" value="1"/>
</dbReference>
<evidence type="ECO:0000256" key="3">
    <source>
        <dbReference type="ARBA" id="ARBA00022598"/>
    </source>
</evidence>
<evidence type="ECO:0000256" key="7">
    <source>
        <dbReference type="ARBA" id="ARBA00048539"/>
    </source>
</evidence>
<comment type="domain">
    <text evidence="8">The N-terminal region contains the highly conserved SGGXDS motif, predicted to be a P-loop motif involved in ATP binding.</text>
</comment>
<dbReference type="NCBIfam" id="TIGR02432">
    <property type="entry name" value="lysidine_TilS_N"/>
    <property type="match status" value="1"/>
</dbReference>
<reference evidence="11" key="1">
    <citation type="journal article" date="2019" name="Int. J. Syst. Evol. Microbiol.">
        <title>The Global Catalogue of Microorganisms (GCM) 10K type strain sequencing project: providing services to taxonomists for standard genome sequencing and annotation.</title>
        <authorList>
            <consortium name="The Broad Institute Genomics Platform"/>
            <consortium name="The Broad Institute Genome Sequencing Center for Infectious Disease"/>
            <person name="Wu L."/>
            <person name="Ma J."/>
        </authorList>
    </citation>
    <scope>NUCLEOTIDE SEQUENCE [LARGE SCALE GENOMIC DNA]</scope>
    <source>
        <strain evidence="11">JCM 17728</strain>
    </source>
</reference>
<dbReference type="CDD" id="cd01992">
    <property type="entry name" value="TilS_N"/>
    <property type="match status" value="1"/>
</dbReference>
<dbReference type="InterPro" id="IPR012796">
    <property type="entry name" value="Lysidine-tRNA-synth_C"/>
</dbReference>
<dbReference type="Pfam" id="PF09179">
    <property type="entry name" value="TilS"/>
    <property type="match status" value="1"/>
</dbReference>
<dbReference type="InterPro" id="IPR012094">
    <property type="entry name" value="tRNA_Ile_lys_synt"/>
</dbReference>
<evidence type="ECO:0000313" key="10">
    <source>
        <dbReference type="EMBL" id="GAA4363857.1"/>
    </source>
</evidence>
<dbReference type="SMART" id="SM00977">
    <property type="entry name" value="TilS_C"/>
    <property type="match status" value="1"/>
</dbReference>
<dbReference type="SUPFAM" id="SSF56037">
    <property type="entry name" value="PheT/TilS domain"/>
    <property type="match status" value="1"/>
</dbReference>
<dbReference type="InterPro" id="IPR011063">
    <property type="entry name" value="TilS/TtcA_N"/>
</dbReference>
<dbReference type="EC" id="6.3.4.19" evidence="8"/>
<accession>A0ABP8IN15</accession>
<comment type="subcellular location">
    <subcellularLocation>
        <location evidence="1 8">Cytoplasm</location>
    </subcellularLocation>
</comment>
<evidence type="ECO:0000256" key="4">
    <source>
        <dbReference type="ARBA" id="ARBA00022694"/>
    </source>
</evidence>
<evidence type="ECO:0000259" key="9">
    <source>
        <dbReference type="SMART" id="SM00977"/>
    </source>
</evidence>
<dbReference type="PANTHER" id="PTHR43033">
    <property type="entry name" value="TRNA(ILE)-LYSIDINE SYNTHASE-RELATED"/>
    <property type="match status" value="1"/>
</dbReference>
<dbReference type="SUPFAM" id="SSF52402">
    <property type="entry name" value="Adenine nucleotide alpha hydrolases-like"/>
    <property type="match status" value="1"/>
</dbReference>
<dbReference type="InterPro" id="IPR012795">
    <property type="entry name" value="tRNA_Ile_lys_synt_N"/>
</dbReference>
<dbReference type="PANTHER" id="PTHR43033:SF1">
    <property type="entry name" value="TRNA(ILE)-LYSIDINE SYNTHASE-RELATED"/>
    <property type="match status" value="1"/>
</dbReference>
<comment type="caution">
    <text evidence="10">The sequence shown here is derived from an EMBL/GenBank/DDBJ whole genome shotgun (WGS) entry which is preliminary data.</text>
</comment>
<dbReference type="HAMAP" id="MF_01161">
    <property type="entry name" value="tRNA_Ile_lys_synt"/>
    <property type="match status" value="1"/>
</dbReference>